<feature type="signal peptide" evidence="2">
    <location>
        <begin position="1"/>
        <end position="30"/>
    </location>
</feature>
<dbReference type="Gene3D" id="6.10.250.3150">
    <property type="match status" value="1"/>
</dbReference>
<accession>A0A9J6ZAE7</accession>
<feature type="chain" id="PRO_5039885923" description="N-terminal domain of peptidoglycan hydrolase CwlO-containing protein" evidence="2">
    <location>
        <begin position="31"/>
        <end position="371"/>
    </location>
</feature>
<sequence>MNLIVMKPRVIICLLAVLMFYTITTPSAIAEPTMETISPTNEDEDLQQILQSSLSVVELDKEISRIGQKLEVLQQTLTLTEDQIAQQELQIADKRDQAGKVLLAYYMGERDGIFLNFLKSDTLEGILLAIEFVEIIISNDREILTSYVDDYRVLQTSYDAYKVEQDKLTTLQEELQLQRNRVIALEQQIDEQLAGRTDADRVQLLIEQLTTFWEEKGLTEVKTYFQELAESMNALPTWLQENQQYISMKGFKYTIELPDEALNSFLRSQNDMFNDFEFIFKENAIIAKGKRDNIEIEIQGHYSLIEDPTNYIQFTVDELYFNGFLLPDATKKDLESQFDLNFYPSYIISLLRAKSVTTSDGTLTIELQLSI</sequence>
<evidence type="ECO:0008006" key="5">
    <source>
        <dbReference type="Google" id="ProtNLM"/>
    </source>
</evidence>
<evidence type="ECO:0000256" key="2">
    <source>
        <dbReference type="SAM" id="SignalP"/>
    </source>
</evidence>
<feature type="coiled-coil region" evidence="1">
    <location>
        <begin position="56"/>
        <end position="97"/>
    </location>
</feature>
<dbReference type="KEGG" id="plig:NAG76_15145"/>
<evidence type="ECO:0000313" key="4">
    <source>
        <dbReference type="Proteomes" id="UP001056756"/>
    </source>
</evidence>
<feature type="coiled-coil region" evidence="1">
    <location>
        <begin position="161"/>
        <end position="188"/>
    </location>
</feature>
<dbReference type="Proteomes" id="UP001056756">
    <property type="component" value="Chromosome"/>
</dbReference>
<name>A0A9J6ZAE7_9BACL</name>
<evidence type="ECO:0000256" key="1">
    <source>
        <dbReference type="SAM" id="Coils"/>
    </source>
</evidence>
<dbReference type="AlphaFoldDB" id="A0A9J6ZAE7"/>
<proteinExistence type="predicted"/>
<dbReference type="EMBL" id="CP097899">
    <property type="protein sequence ID" value="URN93166.1"/>
    <property type="molecule type" value="Genomic_DNA"/>
</dbReference>
<keyword evidence="1" id="KW-0175">Coiled coil</keyword>
<protein>
    <recommendedName>
        <fullName evidence="5">N-terminal domain of peptidoglycan hydrolase CwlO-containing protein</fullName>
    </recommendedName>
</protein>
<organism evidence="3 4">
    <name type="scientific">Candidatus Pristimantibacillus lignocellulolyticus</name>
    <dbReference type="NCBI Taxonomy" id="2994561"/>
    <lineage>
        <taxon>Bacteria</taxon>
        <taxon>Bacillati</taxon>
        <taxon>Bacillota</taxon>
        <taxon>Bacilli</taxon>
        <taxon>Bacillales</taxon>
        <taxon>Paenibacillaceae</taxon>
        <taxon>Candidatus Pristimantibacillus</taxon>
    </lineage>
</organism>
<evidence type="ECO:0000313" key="3">
    <source>
        <dbReference type="EMBL" id="URN93166.1"/>
    </source>
</evidence>
<keyword evidence="2" id="KW-0732">Signal</keyword>
<gene>
    <name evidence="3" type="ORF">NAG76_15145</name>
</gene>
<reference evidence="3" key="1">
    <citation type="submission" date="2022-05" db="EMBL/GenBank/DDBJ databases">
        <title>Novel bacterial taxa in a minimal lignocellulolytic consortium and its capacity to transform plastics disclosed by genome-resolved metagenomics.</title>
        <authorList>
            <person name="Rodriguez C.A.D."/>
            <person name="Diaz-Garcia L."/>
            <person name="Herrera K."/>
            <person name="Tarazona N.A."/>
            <person name="Sproer C."/>
            <person name="Overmann J."/>
            <person name="Jimenez D.J."/>
        </authorList>
    </citation>
    <scope>NUCLEOTIDE SEQUENCE</scope>
    <source>
        <strain evidence="3">MAG5</strain>
    </source>
</reference>